<dbReference type="STRING" id="50990.A0A4Y7QLN1"/>
<dbReference type="Proteomes" id="UP000294933">
    <property type="component" value="Unassembled WGS sequence"/>
</dbReference>
<dbReference type="PANTHER" id="PTHR44086">
    <property type="entry name" value="THIOSULFATE SULFURTRANSFERASE RDL2, MITOCHONDRIAL-RELATED"/>
    <property type="match status" value="1"/>
</dbReference>
<dbReference type="EMBL" id="ML170157">
    <property type="protein sequence ID" value="TDL28567.1"/>
    <property type="molecule type" value="Genomic_DNA"/>
</dbReference>
<evidence type="ECO:0000313" key="2">
    <source>
        <dbReference type="EMBL" id="TDL28567.1"/>
    </source>
</evidence>
<dbReference type="Pfam" id="PF00581">
    <property type="entry name" value="Rhodanese"/>
    <property type="match status" value="1"/>
</dbReference>
<dbReference type="PANTHER" id="PTHR44086:SF10">
    <property type="entry name" value="THIOSULFATE SULFURTRANSFERASE_RHODANESE-LIKE DOMAIN-CONTAINING PROTEIN 3"/>
    <property type="match status" value="1"/>
</dbReference>
<keyword evidence="3" id="KW-1185">Reference proteome</keyword>
<dbReference type="SUPFAM" id="SSF52821">
    <property type="entry name" value="Rhodanese/Cell cycle control phosphatase"/>
    <property type="match status" value="1"/>
</dbReference>
<sequence>MHRLTFIRAALRSSAVSRNTRPASVSIRWNYGFNLKSKVQYRAYSVDADSSRTAAKEHKKALQVDWDARILSYDQVKPRTEQPSPDAYLIDVREPDEVIQGSIPSSVNLPLSIIANSLHLNPVTFKEKHGFEKPRKDQEIIFYCRSGKRSASACDVAKRNGFTNIYNYEGSWLDWTEKEKGSKPN</sequence>
<evidence type="ECO:0000259" key="1">
    <source>
        <dbReference type="PROSITE" id="PS50206"/>
    </source>
</evidence>
<gene>
    <name evidence="2" type="ORF">BD410DRAFT_712182</name>
</gene>
<dbReference type="Gene3D" id="3.40.250.10">
    <property type="entry name" value="Rhodanese-like domain"/>
    <property type="match status" value="1"/>
</dbReference>
<evidence type="ECO:0000313" key="3">
    <source>
        <dbReference type="Proteomes" id="UP000294933"/>
    </source>
</evidence>
<organism evidence="2 3">
    <name type="scientific">Rickenella mellea</name>
    <dbReference type="NCBI Taxonomy" id="50990"/>
    <lineage>
        <taxon>Eukaryota</taxon>
        <taxon>Fungi</taxon>
        <taxon>Dikarya</taxon>
        <taxon>Basidiomycota</taxon>
        <taxon>Agaricomycotina</taxon>
        <taxon>Agaricomycetes</taxon>
        <taxon>Hymenochaetales</taxon>
        <taxon>Rickenellaceae</taxon>
        <taxon>Rickenella</taxon>
    </lineage>
</organism>
<reference evidence="2 3" key="1">
    <citation type="submission" date="2018-06" db="EMBL/GenBank/DDBJ databases">
        <title>A transcriptomic atlas of mushroom development highlights an independent origin of complex multicellularity.</title>
        <authorList>
            <consortium name="DOE Joint Genome Institute"/>
            <person name="Krizsan K."/>
            <person name="Almasi E."/>
            <person name="Merenyi Z."/>
            <person name="Sahu N."/>
            <person name="Viragh M."/>
            <person name="Koszo T."/>
            <person name="Mondo S."/>
            <person name="Kiss B."/>
            <person name="Balint B."/>
            <person name="Kues U."/>
            <person name="Barry K."/>
            <person name="Hegedus J.C."/>
            <person name="Henrissat B."/>
            <person name="Johnson J."/>
            <person name="Lipzen A."/>
            <person name="Ohm R."/>
            <person name="Nagy I."/>
            <person name="Pangilinan J."/>
            <person name="Yan J."/>
            <person name="Xiong Y."/>
            <person name="Grigoriev I.V."/>
            <person name="Hibbett D.S."/>
            <person name="Nagy L.G."/>
        </authorList>
    </citation>
    <scope>NUCLEOTIDE SEQUENCE [LARGE SCALE GENOMIC DNA]</scope>
    <source>
        <strain evidence="2 3">SZMC22713</strain>
    </source>
</reference>
<dbReference type="AlphaFoldDB" id="A0A4Y7QLN1"/>
<dbReference type="InterPro" id="IPR036873">
    <property type="entry name" value="Rhodanese-like_dom_sf"/>
</dbReference>
<protein>
    <submittedName>
        <fullName evidence="2">Rhodanese-like protein</fullName>
    </submittedName>
</protein>
<dbReference type="GO" id="GO:0004792">
    <property type="term" value="F:thiosulfate-cyanide sulfurtransferase activity"/>
    <property type="evidence" value="ECO:0007669"/>
    <property type="project" value="TreeGrafter"/>
</dbReference>
<dbReference type="OrthoDB" id="566238at2759"/>
<accession>A0A4Y7QLN1</accession>
<dbReference type="SMART" id="SM00450">
    <property type="entry name" value="RHOD"/>
    <property type="match status" value="1"/>
</dbReference>
<dbReference type="CDD" id="cd01519">
    <property type="entry name" value="RHOD_HSP67B2"/>
    <property type="match status" value="1"/>
</dbReference>
<dbReference type="VEuPathDB" id="FungiDB:BD410DRAFT_712182"/>
<feature type="domain" description="Rhodanese" evidence="1">
    <location>
        <begin position="83"/>
        <end position="184"/>
    </location>
</feature>
<name>A0A4Y7QLN1_9AGAM</name>
<dbReference type="PROSITE" id="PS50206">
    <property type="entry name" value="RHODANESE_3"/>
    <property type="match status" value="1"/>
</dbReference>
<dbReference type="InterPro" id="IPR001763">
    <property type="entry name" value="Rhodanese-like_dom"/>
</dbReference>
<dbReference type="GO" id="GO:0005739">
    <property type="term" value="C:mitochondrion"/>
    <property type="evidence" value="ECO:0007669"/>
    <property type="project" value="TreeGrafter"/>
</dbReference>
<proteinExistence type="predicted"/>